<comment type="similarity">
    <text evidence="1">Belongs to the SorC transcriptional regulatory family.</text>
</comment>
<reference evidence="8" key="1">
    <citation type="submission" date="2016-11" db="EMBL/GenBank/DDBJ databases">
        <authorList>
            <person name="Varghese N."/>
            <person name="Submissions S."/>
        </authorList>
    </citation>
    <scope>NUCLEOTIDE SEQUENCE [LARGE SCALE GENOMIC DNA]</scope>
    <source>
        <strain evidence="8">DSM 14826</strain>
    </source>
</reference>
<keyword evidence="3" id="KW-0238">DNA-binding</keyword>
<evidence type="ECO:0000256" key="2">
    <source>
        <dbReference type="ARBA" id="ARBA00023015"/>
    </source>
</evidence>
<evidence type="ECO:0000259" key="6">
    <source>
        <dbReference type="Pfam" id="PF21715"/>
    </source>
</evidence>
<dbReference type="InterPro" id="IPR037171">
    <property type="entry name" value="NagB/RpiA_transferase-like"/>
</dbReference>
<sequence>MKPIIQIQKKIAPETIEIIKKRHNILRTIAHLQPIGRRGLASQMGLGERVLRTEIEFLKSQGFININPSGMNLTEEGIDLLAEMADYVKELLDLKNIEEQLEINLGIGQVNIVPGDSNENPLVKKELGKAAAKVLQRFVNDGDIIAVTGGTTIATIPENLPKLSKNVLVVPGRGALGEKVEIQANTIVAAMATQLGGNYKMLHVPENLSPEAMEKLTEDPKIQEVLEAIRKANILIHGIGDALEMAKRRGTSEENLRLLEEKEAVAEAFGYYFDKDGKIVHQSNSIGLKLEDLEKIPLIIAIAGGKDKAKAIKSIAASKKQHILITDEGAALELLKLCQS</sequence>
<name>A0A1M6QNP5_9FIRM</name>
<dbReference type="InterPro" id="IPR007324">
    <property type="entry name" value="Sugar-bd_dom_put"/>
</dbReference>
<keyword evidence="8" id="KW-1185">Reference proteome</keyword>
<dbReference type="RefSeq" id="WP_072908133.1">
    <property type="nucleotide sequence ID" value="NZ_FRAI01000022.1"/>
</dbReference>
<keyword evidence="2" id="KW-0805">Transcription regulation</keyword>
<dbReference type="Gene3D" id="3.40.50.1360">
    <property type="match status" value="1"/>
</dbReference>
<dbReference type="Pfam" id="PF04198">
    <property type="entry name" value="Sugar-bind"/>
    <property type="match status" value="1"/>
</dbReference>
<dbReference type="EMBL" id="FRAI01000022">
    <property type="protein sequence ID" value="SHK21881.1"/>
    <property type="molecule type" value="Genomic_DNA"/>
</dbReference>
<dbReference type="PANTHER" id="PTHR34294">
    <property type="entry name" value="TRANSCRIPTIONAL REGULATOR-RELATED"/>
    <property type="match status" value="1"/>
</dbReference>
<dbReference type="PANTHER" id="PTHR34294:SF5">
    <property type="entry name" value="CENTRAL GLYCOLYTIC GENES REGULATOR"/>
    <property type="match status" value="1"/>
</dbReference>
<evidence type="ECO:0000256" key="4">
    <source>
        <dbReference type="ARBA" id="ARBA00023163"/>
    </source>
</evidence>
<dbReference type="InterPro" id="IPR048715">
    <property type="entry name" value="CggR_N"/>
</dbReference>
<dbReference type="Proteomes" id="UP000243547">
    <property type="component" value="Unassembled WGS sequence"/>
</dbReference>
<dbReference type="InterPro" id="IPR036390">
    <property type="entry name" value="WH_DNA-bd_sf"/>
</dbReference>
<organism evidence="7 8">
    <name type="scientific">Anaerobranca californiensis DSM 14826</name>
    <dbReference type="NCBI Taxonomy" id="1120989"/>
    <lineage>
        <taxon>Bacteria</taxon>
        <taxon>Bacillati</taxon>
        <taxon>Bacillota</taxon>
        <taxon>Clostridia</taxon>
        <taxon>Eubacteriales</taxon>
        <taxon>Proteinivoracaceae</taxon>
        <taxon>Anaerobranca</taxon>
    </lineage>
</organism>
<protein>
    <submittedName>
        <fullName evidence="7">Central glycolytic genes regulator</fullName>
    </submittedName>
</protein>
<dbReference type="SUPFAM" id="SSF46785">
    <property type="entry name" value="Winged helix' DNA-binding domain"/>
    <property type="match status" value="1"/>
</dbReference>
<dbReference type="OrthoDB" id="9793820at2"/>
<evidence type="ECO:0000256" key="3">
    <source>
        <dbReference type="ARBA" id="ARBA00023125"/>
    </source>
</evidence>
<evidence type="ECO:0000313" key="7">
    <source>
        <dbReference type="EMBL" id="SHK21881.1"/>
    </source>
</evidence>
<dbReference type="GO" id="GO:0003677">
    <property type="term" value="F:DNA binding"/>
    <property type="evidence" value="ECO:0007669"/>
    <property type="project" value="UniProtKB-KW"/>
</dbReference>
<keyword evidence="4" id="KW-0804">Transcription</keyword>
<feature type="domain" description="CggR N-terminal DNA binding" evidence="6">
    <location>
        <begin position="18"/>
        <end position="87"/>
    </location>
</feature>
<evidence type="ECO:0000259" key="5">
    <source>
        <dbReference type="Pfam" id="PF04198"/>
    </source>
</evidence>
<gene>
    <name evidence="7" type="ORF">SAMN02745227_01815</name>
</gene>
<dbReference type="AlphaFoldDB" id="A0A1M6QNP5"/>
<dbReference type="InterPro" id="IPR051054">
    <property type="entry name" value="SorC_transcr_regulators"/>
</dbReference>
<evidence type="ECO:0000313" key="8">
    <source>
        <dbReference type="Proteomes" id="UP000243547"/>
    </source>
</evidence>
<dbReference type="InterPro" id="IPR036388">
    <property type="entry name" value="WH-like_DNA-bd_sf"/>
</dbReference>
<dbReference type="Pfam" id="PF21715">
    <property type="entry name" value="CggR_N"/>
    <property type="match status" value="1"/>
</dbReference>
<evidence type="ECO:0000256" key="1">
    <source>
        <dbReference type="ARBA" id="ARBA00010466"/>
    </source>
</evidence>
<proteinExistence type="inferred from homology"/>
<dbReference type="GO" id="GO:0030246">
    <property type="term" value="F:carbohydrate binding"/>
    <property type="evidence" value="ECO:0007669"/>
    <property type="project" value="InterPro"/>
</dbReference>
<dbReference type="STRING" id="1120989.SAMN02745227_01815"/>
<accession>A0A1M6QNP5</accession>
<dbReference type="SUPFAM" id="SSF100950">
    <property type="entry name" value="NagB/RpiA/CoA transferase-like"/>
    <property type="match status" value="1"/>
</dbReference>
<dbReference type="Gene3D" id="1.10.10.10">
    <property type="entry name" value="Winged helix-like DNA-binding domain superfamily/Winged helix DNA-binding domain"/>
    <property type="match status" value="1"/>
</dbReference>
<feature type="domain" description="Sugar-binding" evidence="5">
    <location>
        <begin position="93"/>
        <end position="336"/>
    </location>
</feature>